<dbReference type="AlphaFoldDB" id="A0AA43QGC4"/>
<keyword evidence="2 5" id="KW-0963">Cytoplasm</keyword>
<evidence type="ECO:0000259" key="9">
    <source>
        <dbReference type="Pfam" id="PF17681"/>
    </source>
</evidence>
<dbReference type="PANTHER" id="PTHR19302:SF33">
    <property type="entry name" value="GAMMA-TUBULIN COMPLEX COMPONENT 5"/>
    <property type="match status" value="1"/>
</dbReference>
<dbReference type="InterPro" id="IPR041470">
    <property type="entry name" value="GCP_N"/>
</dbReference>
<keyword evidence="4 5" id="KW-0206">Cytoskeleton</keyword>
<dbReference type="GO" id="GO:0000278">
    <property type="term" value="P:mitotic cell cycle"/>
    <property type="evidence" value="ECO:0007669"/>
    <property type="project" value="TreeGrafter"/>
</dbReference>
<dbReference type="InterPro" id="IPR059169">
    <property type="entry name" value="GCP5_N_ext"/>
</dbReference>
<evidence type="ECO:0000259" key="8">
    <source>
        <dbReference type="Pfam" id="PF14609"/>
    </source>
</evidence>
<dbReference type="GO" id="GO:0016874">
    <property type="term" value="F:ligase activity"/>
    <property type="evidence" value="ECO:0007669"/>
    <property type="project" value="UniProtKB-KW"/>
</dbReference>
<feature type="compositionally biased region" description="Acidic residues" evidence="6">
    <location>
        <begin position="791"/>
        <end position="806"/>
    </location>
</feature>
<dbReference type="Pfam" id="PF17681">
    <property type="entry name" value="GCP_N_terminal"/>
    <property type="match status" value="1"/>
</dbReference>
<comment type="similarity">
    <text evidence="1 5">Belongs to the TUBGCP family.</text>
</comment>
<evidence type="ECO:0000256" key="1">
    <source>
        <dbReference type="ARBA" id="ARBA00010337"/>
    </source>
</evidence>
<feature type="compositionally biased region" description="Acidic residues" evidence="6">
    <location>
        <begin position="128"/>
        <end position="138"/>
    </location>
</feature>
<evidence type="ECO:0000256" key="6">
    <source>
        <dbReference type="SAM" id="MobiDB-lite"/>
    </source>
</evidence>
<dbReference type="CDD" id="cd22572">
    <property type="entry name" value="GCP5_NTD"/>
    <property type="match status" value="1"/>
</dbReference>
<feature type="domain" description="Gamma tubulin complex component protein N-terminal" evidence="9">
    <location>
        <begin position="235"/>
        <end position="540"/>
    </location>
</feature>
<gene>
    <name evidence="10" type="primary">ADE6_2</name>
    <name evidence="10" type="ORF">OHK93_004214</name>
</gene>
<dbReference type="GO" id="GO:0000922">
    <property type="term" value="C:spindle pole"/>
    <property type="evidence" value="ECO:0007669"/>
    <property type="project" value="InterPro"/>
</dbReference>
<keyword evidence="11" id="KW-1185">Reference proteome</keyword>
<dbReference type="InterPro" id="IPR032797">
    <property type="entry name" value="Mod21_N"/>
</dbReference>
<reference evidence="10" key="1">
    <citation type="journal article" date="2023" name="Genome Biol. Evol.">
        <title>First Whole Genome Sequence and Flow Cytometry Genome Size Data for the Lichen-Forming Fungus Ramalina farinacea (Ascomycota).</title>
        <authorList>
            <person name="Llewellyn T."/>
            <person name="Mian S."/>
            <person name="Hill R."/>
            <person name="Leitch I.J."/>
            <person name="Gaya E."/>
        </authorList>
    </citation>
    <scope>NUCLEOTIDE SEQUENCE</scope>
    <source>
        <strain evidence="10">LIQ254RAFAR</strain>
    </source>
</reference>
<feature type="region of interest" description="Disordered" evidence="6">
    <location>
        <begin position="150"/>
        <end position="180"/>
    </location>
</feature>
<dbReference type="EMBL" id="JAPUFD010000002">
    <property type="protein sequence ID" value="MDI1486025.1"/>
    <property type="molecule type" value="Genomic_DNA"/>
</dbReference>
<evidence type="ECO:0000313" key="10">
    <source>
        <dbReference type="EMBL" id="MDI1486025.1"/>
    </source>
</evidence>
<name>A0AA43QGC4_9LECA</name>
<evidence type="ECO:0000256" key="3">
    <source>
        <dbReference type="ARBA" id="ARBA00022701"/>
    </source>
</evidence>
<dbReference type="Pfam" id="PF14609">
    <property type="entry name" value="GCP5-Mod21_N"/>
    <property type="match status" value="1"/>
</dbReference>
<feature type="compositionally biased region" description="Basic and acidic residues" evidence="6">
    <location>
        <begin position="166"/>
        <end position="179"/>
    </location>
</feature>
<accession>A0AA43QGC4</accession>
<protein>
    <recommendedName>
        <fullName evidence="5">Spindle pole body component</fullName>
    </recommendedName>
</protein>
<feature type="region of interest" description="Disordered" evidence="6">
    <location>
        <begin position="107"/>
        <end position="138"/>
    </location>
</feature>
<dbReference type="InterPro" id="IPR007259">
    <property type="entry name" value="GCP"/>
</dbReference>
<dbReference type="GO" id="GO:0051011">
    <property type="term" value="F:microtubule minus-end binding"/>
    <property type="evidence" value="ECO:0007669"/>
    <property type="project" value="TreeGrafter"/>
</dbReference>
<dbReference type="Pfam" id="PF04130">
    <property type="entry name" value="GCP_C_terminal"/>
    <property type="match status" value="1"/>
</dbReference>
<dbReference type="GO" id="GO:0005816">
    <property type="term" value="C:spindle pole body"/>
    <property type="evidence" value="ECO:0007669"/>
    <property type="project" value="UniProtKB-ARBA"/>
</dbReference>
<dbReference type="PANTHER" id="PTHR19302">
    <property type="entry name" value="GAMMA TUBULIN COMPLEX PROTEIN"/>
    <property type="match status" value="1"/>
</dbReference>
<dbReference type="InterPro" id="IPR040457">
    <property type="entry name" value="GCP_C"/>
</dbReference>
<dbReference type="GO" id="GO:0000930">
    <property type="term" value="C:gamma-tubulin complex"/>
    <property type="evidence" value="ECO:0007669"/>
    <property type="project" value="TreeGrafter"/>
</dbReference>
<evidence type="ECO:0000313" key="11">
    <source>
        <dbReference type="Proteomes" id="UP001161017"/>
    </source>
</evidence>
<evidence type="ECO:0000256" key="2">
    <source>
        <dbReference type="ARBA" id="ARBA00022490"/>
    </source>
</evidence>
<keyword evidence="10" id="KW-0436">Ligase</keyword>
<evidence type="ECO:0000256" key="5">
    <source>
        <dbReference type="RuleBase" id="RU363050"/>
    </source>
</evidence>
<keyword evidence="3 5" id="KW-0493">Microtubule</keyword>
<dbReference type="Gene3D" id="1.20.120.1900">
    <property type="entry name" value="Gamma-tubulin complex, C-terminal domain"/>
    <property type="match status" value="1"/>
</dbReference>
<feature type="domain" description="Gamma tubulin complex component C-terminal" evidence="7">
    <location>
        <begin position="621"/>
        <end position="872"/>
    </location>
</feature>
<comment type="caution">
    <text evidence="10">The sequence shown here is derived from an EMBL/GenBank/DDBJ whole genome shotgun (WGS) entry which is preliminary data.</text>
</comment>
<dbReference type="GO" id="GO:0005874">
    <property type="term" value="C:microtubule"/>
    <property type="evidence" value="ECO:0007669"/>
    <property type="project" value="UniProtKB-KW"/>
</dbReference>
<sequence>MAQNKEVQSLLGSLVESYRIPRSSREYHRIKLTSTRALSDKGLQRTNQFDVRARLDGLVEKIRILNNDHTADALQVRVTEVSALDTKWTPELLSLLLLLSDRPSKLHSRKDLGPVNPNIPHKEYELGQIDDESSDEQDTELWKDVDFANDGSDEEFSLYPGSESSGRSEHDSESSHQETLDSDLAAFMVPVRKADLVSLNEGCYWKQPPTGIPEREDGSNDQVAQPLVLTELQAIREILFMLLGLRTAGYRIDTEDVLFTIRDEPAGSMQHLLQEFCSIGKELGVLRAFVANQEHVPLMQTFQSALHVRIQQLDCHFNERQTSILDTSREYVASLIDLLTDTRQQTSQLLLLTPVVRGLQLSTGAQRCFSVLEGLHSLTCSAQSQADTTAYEYAANIFFQCFYVYLHPIRQWMEHGELFERDQLLFIKREATLTSREDIWEKQYSLVKSDDGVLAAPNFLHMASTRIFNTGKSVDLLMRLGHMSDEVTSQDRETSLNFSTVCIAKDPYMLSPFAELFKAAFDHWVASKHRSSSAILRRYLADQCGLYRSLEALEVLYFCKAGNLSSAALTPIFERLDLRQRRWNDSAMITDLFRTSFKAAGCIDVERIAIDCGRPKAGDRSMAVLDRLHLAFRLPWPIANIIRPTTMSVYNQIFILLMQVQRARFLLERTTSPKVIQDTSLNRQMKLCYSLRARLLHFNNSLLAHVTAMILTVQTAEMKDRMYKAEDIDEMVAVHQSFITKIEDRCFLAAKHASLKQAIISTLDLTVVLFDTAKALRKDDADVGARSSLMAEEDDEDVSSSDDEGGGIEQSSDVLKKGQRGNGDADSRAVYEKLTRIATRYTQLHGFIAVGVSSLSKKDTALCWEVLAANLNAGLKT</sequence>
<feature type="region of interest" description="Disordered" evidence="6">
    <location>
        <begin position="787"/>
        <end position="825"/>
    </location>
</feature>
<dbReference type="Proteomes" id="UP001161017">
    <property type="component" value="Unassembled WGS sequence"/>
</dbReference>
<dbReference type="GO" id="GO:0007020">
    <property type="term" value="P:microtubule nucleation"/>
    <property type="evidence" value="ECO:0007669"/>
    <property type="project" value="InterPro"/>
</dbReference>
<dbReference type="GO" id="GO:0043015">
    <property type="term" value="F:gamma-tubulin binding"/>
    <property type="evidence" value="ECO:0007669"/>
    <property type="project" value="InterPro"/>
</dbReference>
<dbReference type="GO" id="GO:0031122">
    <property type="term" value="P:cytoplasmic microtubule organization"/>
    <property type="evidence" value="ECO:0007669"/>
    <property type="project" value="TreeGrafter"/>
</dbReference>
<comment type="subcellular location">
    <subcellularLocation>
        <location evidence="5">Cytoplasm</location>
        <location evidence="5">Cytoskeleton</location>
        <location evidence="5">Microtubule organizing center</location>
    </subcellularLocation>
</comment>
<evidence type="ECO:0000259" key="7">
    <source>
        <dbReference type="Pfam" id="PF04130"/>
    </source>
</evidence>
<evidence type="ECO:0000256" key="4">
    <source>
        <dbReference type="ARBA" id="ARBA00023212"/>
    </source>
</evidence>
<dbReference type="GO" id="GO:0051225">
    <property type="term" value="P:spindle assembly"/>
    <property type="evidence" value="ECO:0007669"/>
    <property type="project" value="TreeGrafter"/>
</dbReference>
<proteinExistence type="inferred from homology"/>
<dbReference type="InterPro" id="IPR042241">
    <property type="entry name" value="GCP_C_sf"/>
</dbReference>
<organism evidence="10 11">
    <name type="scientific">Ramalina farinacea</name>
    <dbReference type="NCBI Taxonomy" id="258253"/>
    <lineage>
        <taxon>Eukaryota</taxon>
        <taxon>Fungi</taxon>
        <taxon>Dikarya</taxon>
        <taxon>Ascomycota</taxon>
        <taxon>Pezizomycotina</taxon>
        <taxon>Lecanoromycetes</taxon>
        <taxon>OSLEUM clade</taxon>
        <taxon>Lecanoromycetidae</taxon>
        <taxon>Lecanorales</taxon>
        <taxon>Lecanorineae</taxon>
        <taxon>Ramalinaceae</taxon>
        <taxon>Ramalina</taxon>
    </lineage>
</organism>
<dbReference type="GO" id="GO:0051321">
    <property type="term" value="P:meiotic cell cycle"/>
    <property type="evidence" value="ECO:0007669"/>
    <property type="project" value="TreeGrafter"/>
</dbReference>
<feature type="domain" description="Gamma-Tubulin ring complex non-core subunit mod21 N-terminal" evidence="8">
    <location>
        <begin position="64"/>
        <end position="153"/>
    </location>
</feature>